<accession>A0A3M8S8Z3</accession>
<dbReference type="AlphaFoldDB" id="A0A3M8S8Z3"/>
<proteinExistence type="predicted"/>
<evidence type="ECO:0000313" key="2">
    <source>
        <dbReference type="Proteomes" id="UP000278162"/>
    </source>
</evidence>
<reference evidence="1 2" key="1">
    <citation type="submission" date="2018-10" db="EMBL/GenBank/DDBJ databases">
        <title>An outbreak of IMP-63 producing strain in France.</title>
        <authorList>
            <person name="Bour M."/>
            <person name="Liapis E."/>
            <person name="Plesiat P."/>
        </authorList>
    </citation>
    <scope>NUCLEOTIDE SEQUENCE [LARGE SCALE GENOMIC DNA]</scope>
    <source>
        <strain evidence="1 2">12917</strain>
    </source>
</reference>
<gene>
    <name evidence="1" type="ORF">EFK07_30390</name>
</gene>
<organism evidence="1 2">
    <name type="scientific">Pseudomonas putida</name>
    <name type="common">Arthrobacter siderocapsulatus</name>
    <dbReference type="NCBI Taxonomy" id="303"/>
    <lineage>
        <taxon>Bacteria</taxon>
        <taxon>Pseudomonadati</taxon>
        <taxon>Pseudomonadota</taxon>
        <taxon>Gammaproteobacteria</taxon>
        <taxon>Pseudomonadales</taxon>
        <taxon>Pseudomonadaceae</taxon>
        <taxon>Pseudomonas</taxon>
    </lineage>
</organism>
<dbReference type="Proteomes" id="UP000278162">
    <property type="component" value="Unassembled WGS sequence"/>
</dbReference>
<evidence type="ECO:0000313" key="1">
    <source>
        <dbReference type="EMBL" id="RNF77578.1"/>
    </source>
</evidence>
<protein>
    <submittedName>
        <fullName evidence="1">Uncharacterized protein</fullName>
    </submittedName>
</protein>
<sequence>MGAGSSRRRTAANTGEAGAIHRVAVFAGKPAPTGAVRPLQFRISAPAARRLRTGLPAPVCYGTEWPWPSLHGSGAGRTFQ</sequence>
<dbReference type="EMBL" id="RJAI01000109">
    <property type="protein sequence ID" value="RNF77578.1"/>
    <property type="molecule type" value="Genomic_DNA"/>
</dbReference>
<comment type="caution">
    <text evidence="1">The sequence shown here is derived from an EMBL/GenBank/DDBJ whole genome shotgun (WGS) entry which is preliminary data.</text>
</comment>
<name>A0A3M8S8Z3_PSEPU</name>